<dbReference type="InterPro" id="IPR043502">
    <property type="entry name" value="DNA/RNA_pol_sf"/>
</dbReference>
<dbReference type="GO" id="GO:0003887">
    <property type="term" value="F:DNA-directed DNA polymerase activity"/>
    <property type="evidence" value="ECO:0007669"/>
    <property type="project" value="TreeGrafter"/>
</dbReference>
<accession>A0A9D1L5R1</accession>
<dbReference type="InterPro" id="IPR043128">
    <property type="entry name" value="Rev_trsase/Diguanyl_cyclase"/>
</dbReference>
<dbReference type="Proteomes" id="UP000824078">
    <property type="component" value="Unassembled WGS sequence"/>
</dbReference>
<dbReference type="InterPro" id="IPR050116">
    <property type="entry name" value="DNA_polymerase-Y"/>
</dbReference>
<protein>
    <submittedName>
        <fullName evidence="4">DNA repair protein</fullName>
    </submittedName>
</protein>
<reference evidence="4" key="1">
    <citation type="submission" date="2020-10" db="EMBL/GenBank/DDBJ databases">
        <authorList>
            <person name="Gilroy R."/>
        </authorList>
    </citation>
    <scope>NUCLEOTIDE SEQUENCE</scope>
    <source>
        <strain evidence="4">ChiHjej12B11-29160</strain>
    </source>
</reference>
<dbReference type="AlphaFoldDB" id="A0A9D1L5R1"/>
<evidence type="ECO:0000259" key="3">
    <source>
        <dbReference type="PROSITE" id="PS50173"/>
    </source>
</evidence>
<name>A0A9D1L5R1_9ACTN</name>
<dbReference type="SUPFAM" id="SSF56672">
    <property type="entry name" value="DNA/RNA polymerases"/>
    <property type="match status" value="1"/>
</dbReference>
<dbReference type="GO" id="GO:0006281">
    <property type="term" value="P:DNA repair"/>
    <property type="evidence" value="ECO:0007669"/>
    <property type="project" value="InterPro"/>
</dbReference>
<dbReference type="Pfam" id="PF11799">
    <property type="entry name" value="IMS_C"/>
    <property type="match status" value="1"/>
</dbReference>
<comment type="similarity">
    <text evidence="1">Belongs to the DNA polymerase type-Y family.</text>
</comment>
<gene>
    <name evidence="4" type="ORF">IAD17_05095</name>
</gene>
<dbReference type="Gene3D" id="1.10.150.20">
    <property type="entry name" value="5' to 3' exonuclease, C-terminal subdomain"/>
    <property type="match status" value="1"/>
</dbReference>
<dbReference type="InterPro" id="IPR001126">
    <property type="entry name" value="UmuC"/>
</dbReference>
<reference evidence="4" key="2">
    <citation type="journal article" date="2021" name="PeerJ">
        <title>Extensive microbial diversity within the chicken gut microbiome revealed by metagenomics and culture.</title>
        <authorList>
            <person name="Gilroy R."/>
            <person name="Ravi A."/>
            <person name="Getino M."/>
            <person name="Pursley I."/>
            <person name="Horton D.L."/>
            <person name="Alikhan N.F."/>
            <person name="Baker D."/>
            <person name="Gharbi K."/>
            <person name="Hall N."/>
            <person name="Watson M."/>
            <person name="Adriaenssens E.M."/>
            <person name="Foster-Nyarko E."/>
            <person name="Jarju S."/>
            <person name="Secka A."/>
            <person name="Antonio M."/>
            <person name="Oren A."/>
            <person name="Chaudhuri R.R."/>
            <person name="La Ragione R."/>
            <person name="Hildebrand F."/>
            <person name="Pallen M.J."/>
        </authorList>
    </citation>
    <scope>NUCLEOTIDE SEQUENCE</scope>
    <source>
        <strain evidence="4">ChiHjej12B11-29160</strain>
    </source>
</reference>
<dbReference type="PANTHER" id="PTHR11076">
    <property type="entry name" value="DNA REPAIR POLYMERASE UMUC / TRANSFERASE FAMILY MEMBER"/>
    <property type="match status" value="1"/>
</dbReference>
<evidence type="ECO:0000256" key="2">
    <source>
        <dbReference type="ARBA" id="ARBA00025589"/>
    </source>
</evidence>
<dbReference type="Gene3D" id="3.40.1170.60">
    <property type="match status" value="1"/>
</dbReference>
<comment type="function">
    <text evidence="2">Poorly processive, error-prone DNA polymerase involved in untargeted mutagenesis. Copies undamaged DNA at stalled replication forks, which arise in vivo from mismatched or misaligned primer ends. These misaligned primers can be extended by PolIV. Exhibits no 3'-5' exonuclease (proofreading) activity. May be involved in translesional synthesis, in conjunction with the beta clamp from PolIII.</text>
</comment>
<dbReference type="GO" id="GO:0042276">
    <property type="term" value="P:error-prone translesion synthesis"/>
    <property type="evidence" value="ECO:0007669"/>
    <property type="project" value="TreeGrafter"/>
</dbReference>
<dbReference type="PANTHER" id="PTHR11076:SF35">
    <property type="entry name" value="DNA REPAIR PROTEIN HOMOLOG YOBH"/>
    <property type="match status" value="1"/>
</dbReference>
<dbReference type="GO" id="GO:0003684">
    <property type="term" value="F:damaged DNA binding"/>
    <property type="evidence" value="ECO:0007669"/>
    <property type="project" value="InterPro"/>
</dbReference>
<organism evidence="4 5">
    <name type="scientific">Candidatus Coprovicinus avistercoris</name>
    <dbReference type="NCBI Taxonomy" id="2840754"/>
    <lineage>
        <taxon>Bacteria</taxon>
        <taxon>Bacillati</taxon>
        <taxon>Actinomycetota</taxon>
        <taxon>Coriobacteriia</taxon>
        <taxon>Coriobacteriales</taxon>
        <taxon>Coriobacteriaceae</taxon>
        <taxon>Coriobacteriaceae incertae sedis</taxon>
        <taxon>Candidatus Coprovicinus</taxon>
    </lineage>
</organism>
<dbReference type="InterPro" id="IPR017961">
    <property type="entry name" value="DNA_pol_Y-fam_little_finger"/>
</dbReference>
<evidence type="ECO:0000313" key="5">
    <source>
        <dbReference type="Proteomes" id="UP000824078"/>
    </source>
</evidence>
<evidence type="ECO:0000256" key="1">
    <source>
        <dbReference type="ARBA" id="ARBA00010945"/>
    </source>
</evidence>
<sequence>MAEHTYLCIDLKSFYASVECADRQLDPFTTDLVVADPERSINTICLAITPSMKAKGVHNRCRIRDIPKDMAYITAVPRMHRYMEVSAEIYRTYLSFVCSEDIWPYSIDECFIDATPYLRLYHVDIHTFARQVIAAVRTKTGIAATAGIGPNMFLAKVALDICAKHADDGIGILDEESFRREIWFHHPITDIWSIGSGTARRLAQRHIYDLAGICAERPEIIRSMFGKNGEYLLDHAWGLEPVTIADCRNYTPQAHSLSNGQVLMRDYTFEEARTVVREMVFGSCMNLAEQLLACDTVGLWIGYSRSLLRSGDVQNTAPSMHAGGQHYLGCITASERRISQALMEIFDTQVSPTAPIRRINIALMGVVPAHQAMPTLFDDVEQDEREARLAQAAVRVRQRFGPNALLRGTSLKPGANAYERNLQIGGHRA</sequence>
<dbReference type="Gene3D" id="3.30.70.270">
    <property type="match status" value="1"/>
</dbReference>
<dbReference type="GO" id="GO:0009432">
    <property type="term" value="P:SOS response"/>
    <property type="evidence" value="ECO:0007669"/>
    <property type="project" value="TreeGrafter"/>
</dbReference>
<dbReference type="PROSITE" id="PS50173">
    <property type="entry name" value="UMUC"/>
    <property type="match status" value="1"/>
</dbReference>
<proteinExistence type="inferred from homology"/>
<comment type="caution">
    <text evidence="4">The sequence shown here is derived from an EMBL/GenBank/DDBJ whole genome shotgun (WGS) entry which is preliminary data.</text>
</comment>
<dbReference type="GO" id="GO:0005829">
    <property type="term" value="C:cytosol"/>
    <property type="evidence" value="ECO:0007669"/>
    <property type="project" value="TreeGrafter"/>
</dbReference>
<dbReference type="Pfam" id="PF00817">
    <property type="entry name" value="IMS"/>
    <property type="match status" value="1"/>
</dbReference>
<feature type="domain" description="UmuC" evidence="3">
    <location>
        <begin position="6"/>
        <end position="195"/>
    </location>
</feature>
<evidence type="ECO:0000313" key="4">
    <source>
        <dbReference type="EMBL" id="HIU24278.1"/>
    </source>
</evidence>
<dbReference type="EMBL" id="DVMQ01000016">
    <property type="protein sequence ID" value="HIU24278.1"/>
    <property type="molecule type" value="Genomic_DNA"/>
</dbReference>